<dbReference type="KEGG" id="reo:HUE58_03055"/>
<name>A0A6N0HRB9_9GAMM</name>
<gene>
    <name evidence="1" type="ORF">HUE58_03055</name>
</gene>
<proteinExistence type="predicted"/>
<evidence type="ECO:0000313" key="1">
    <source>
        <dbReference type="EMBL" id="QKQ24791.1"/>
    </source>
</evidence>
<sequence>MQRKKSYIDARIEKAKQILKR</sequence>
<dbReference type="Proteomes" id="UP000509429">
    <property type="component" value="Chromosome"/>
</dbReference>
<reference evidence="1 2" key="1">
    <citation type="submission" date="2020-05" db="EMBL/GenBank/DDBJ databases">
        <title>Horizontal transmission and recombination maintain forever young bacterial symbiont genomes.</title>
        <authorList>
            <person name="Russell S.L."/>
            <person name="Pepper-Tunick E."/>
            <person name="Svedberg J."/>
            <person name="Byrne A."/>
            <person name="Ruelas Castillo J."/>
            <person name="Vollmers C."/>
            <person name="Beinart R.A."/>
            <person name="Corbett-Detig R."/>
        </authorList>
    </citation>
    <scope>NUCLEOTIDE SEQUENCE [LARGE SCALE GENOMIC DNA]</scope>
    <source>
        <strain evidence="1">JDF_Ridge</strain>
    </source>
</reference>
<dbReference type="EMBL" id="CP054490">
    <property type="protein sequence ID" value="QKQ24791.1"/>
    <property type="molecule type" value="Genomic_DNA"/>
</dbReference>
<dbReference type="AlphaFoldDB" id="A0A6N0HRB9"/>
<accession>A0A6N0HRB9</accession>
<organism evidence="1 2">
    <name type="scientific">Candidatus Ruthia endofausta</name>
    <dbReference type="NCBI Taxonomy" id="2738852"/>
    <lineage>
        <taxon>Bacteria</taxon>
        <taxon>Pseudomonadati</taxon>
        <taxon>Pseudomonadota</taxon>
        <taxon>Gammaproteobacteria</taxon>
        <taxon>Candidatus Pseudothioglobaceae</taxon>
        <taxon>Candidatus Ruthturnera</taxon>
    </lineage>
</organism>
<evidence type="ECO:0000313" key="2">
    <source>
        <dbReference type="Proteomes" id="UP000509429"/>
    </source>
</evidence>
<dbReference type="RefSeq" id="WP_174606227.1">
    <property type="nucleotide sequence ID" value="NZ_CP054490.1"/>
</dbReference>
<protein>
    <submittedName>
        <fullName evidence="1">Uncharacterized protein</fullName>
    </submittedName>
</protein>
<keyword evidence="2" id="KW-1185">Reference proteome</keyword>